<keyword evidence="3" id="KW-1185">Reference proteome</keyword>
<dbReference type="EMBL" id="MOPA01000020">
    <property type="protein sequence ID" value="KAK1519216.1"/>
    <property type="molecule type" value="Genomic_DNA"/>
</dbReference>
<accession>A0ABQ9RYI9</accession>
<feature type="region of interest" description="Disordered" evidence="1">
    <location>
        <begin position="35"/>
        <end position="99"/>
    </location>
</feature>
<feature type="compositionally biased region" description="Polar residues" evidence="1">
    <location>
        <begin position="43"/>
        <end position="57"/>
    </location>
</feature>
<name>A0ABQ9RYI9_9PEZI</name>
<gene>
    <name evidence="2" type="ORF">CPAR01_15654</name>
</gene>
<sequence>MYFYVCASMRRYLGQSARGGIVTWGCQDHLQSAPKCGSPGNPVLSSSPKHQTPSSMDHNNKLMDGDHGISRELSFSRRLPAPSASPSPDTILSGTSPDLSGGRRYLSSRRFLLPGTAASFSFFFSSRENRAPKYGNTYLVNNGVSQRDCLPSRHCRGRRTYRLAQISQWDR</sequence>
<evidence type="ECO:0000313" key="2">
    <source>
        <dbReference type="EMBL" id="KAK1519216.1"/>
    </source>
</evidence>
<organism evidence="2 3">
    <name type="scientific">Colletotrichum paranaense</name>
    <dbReference type="NCBI Taxonomy" id="1914294"/>
    <lineage>
        <taxon>Eukaryota</taxon>
        <taxon>Fungi</taxon>
        <taxon>Dikarya</taxon>
        <taxon>Ascomycota</taxon>
        <taxon>Pezizomycotina</taxon>
        <taxon>Sordariomycetes</taxon>
        <taxon>Hypocreomycetidae</taxon>
        <taxon>Glomerellales</taxon>
        <taxon>Glomerellaceae</taxon>
        <taxon>Colletotrichum</taxon>
        <taxon>Colletotrichum acutatum species complex</taxon>
    </lineage>
</organism>
<feature type="compositionally biased region" description="Low complexity" evidence="1">
    <location>
        <begin position="76"/>
        <end position="88"/>
    </location>
</feature>
<feature type="compositionally biased region" description="Basic and acidic residues" evidence="1">
    <location>
        <begin position="58"/>
        <end position="70"/>
    </location>
</feature>
<evidence type="ECO:0000313" key="3">
    <source>
        <dbReference type="Proteomes" id="UP001241169"/>
    </source>
</evidence>
<comment type="caution">
    <text evidence="2">The sequence shown here is derived from an EMBL/GenBank/DDBJ whole genome shotgun (WGS) entry which is preliminary data.</text>
</comment>
<dbReference type="GeneID" id="85383801"/>
<protein>
    <submittedName>
        <fullName evidence="2">Uncharacterized protein</fullName>
    </submittedName>
</protein>
<dbReference type="Proteomes" id="UP001241169">
    <property type="component" value="Unassembled WGS sequence"/>
</dbReference>
<evidence type="ECO:0000256" key="1">
    <source>
        <dbReference type="SAM" id="MobiDB-lite"/>
    </source>
</evidence>
<proteinExistence type="predicted"/>
<dbReference type="RefSeq" id="XP_060341478.1">
    <property type="nucleotide sequence ID" value="XM_060499902.1"/>
</dbReference>
<reference evidence="2 3" key="1">
    <citation type="submission" date="2016-10" db="EMBL/GenBank/DDBJ databases">
        <title>The genome sequence of Colletotrichum fioriniae PJ7.</title>
        <authorList>
            <person name="Baroncelli R."/>
        </authorList>
    </citation>
    <scope>NUCLEOTIDE SEQUENCE [LARGE SCALE GENOMIC DNA]</scope>
    <source>
        <strain evidence="2 3">IMI 384185</strain>
    </source>
</reference>